<dbReference type="SUPFAM" id="SSF47598">
    <property type="entry name" value="Ribbon-helix-helix"/>
    <property type="match status" value="1"/>
</dbReference>
<keyword evidence="2" id="KW-1185">Reference proteome</keyword>
<dbReference type="Proteomes" id="UP000815698">
    <property type="component" value="Chromosome"/>
</dbReference>
<reference evidence="1 2" key="1">
    <citation type="journal article" date="2016" name="Int. J. Syst. Evol. Microbiol.">
        <title>Dermabacter jinjuensis sp. nov., a novel species of the genus Dermabacter isolated from a clinical specimen.</title>
        <authorList>
            <person name="Park Y.K."/>
            <person name="Lee K.M."/>
            <person name="Lee W.K."/>
            <person name="Cho M.J."/>
            <person name="Lee H.S."/>
            <person name="Cho Y.G."/>
            <person name="Lee Y.C."/>
            <person name="Lee W.K."/>
            <person name="Seong W.K."/>
            <person name="Hwang K.J."/>
        </authorList>
    </citation>
    <scope>NUCLEOTIDE SEQUENCE [LARGE SCALE GENOMIC DNA]</scope>
    <source>
        <strain evidence="1 2">32T</strain>
    </source>
</reference>
<gene>
    <name evidence="1" type="ORF">COP05_00990</name>
</gene>
<dbReference type="Gene3D" id="1.10.1220.10">
    <property type="entry name" value="Met repressor-like"/>
    <property type="match status" value="1"/>
</dbReference>
<sequence length="62" mass="6812">MTTSSAAYSKRQFNVQLPIELITQIKHASIDESMTLSEFVEELLRAALKERTAPTDESAAAA</sequence>
<name>A0ABM6PLV8_9MICO</name>
<proteinExistence type="predicted"/>
<dbReference type="EMBL" id="CP023482">
    <property type="protein sequence ID" value="ATH95823.1"/>
    <property type="molecule type" value="Genomic_DNA"/>
</dbReference>
<organism evidence="1 2">
    <name type="scientific">Dermabacter jinjuensis</name>
    <dbReference type="NCBI Taxonomy" id="1667168"/>
    <lineage>
        <taxon>Bacteria</taxon>
        <taxon>Bacillati</taxon>
        <taxon>Actinomycetota</taxon>
        <taxon>Actinomycetes</taxon>
        <taxon>Micrococcales</taxon>
        <taxon>Dermabacteraceae</taxon>
        <taxon>Dermabacter</taxon>
    </lineage>
</organism>
<dbReference type="InterPro" id="IPR010985">
    <property type="entry name" value="Ribbon_hlx_hlx"/>
</dbReference>
<accession>A0ABM6PLV8</accession>
<dbReference type="InterPro" id="IPR013321">
    <property type="entry name" value="Arc_rbn_hlx_hlx"/>
</dbReference>
<protein>
    <submittedName>
        <fullName evidence="1">CopG family transcriptional regulator</fullName>
    </submittedName>
</protein>
<dbReference type="RefSeq" id="WP_016663396.1">
    <property type="nucleotide sequence ID" value="NZ_CP023482.1"/>
</dbReference>
<evidence type="ECO:0000313" key="2">
    <source>
        <dbReference type="Proteomes" id="UP000815698"/>
    </source>
</evidence>
<evidence type="ECO:0000313" key="1">
    <source>
        <dbReference type="EMBL" id="ATH95823.1"/>
    </source>
</evidence>